<dbReference type="Proteomes" id="UP001054837">
    <property type="component" value="Unassembled WGS sequence"/>
</dbReference>
<reference evidence="1 2" key="1">
    <citation type="submission" date="2021-06" db="EMBL/GenBank/DDBJ databases">
        <title>Caerostris darwini draft genome.</title>
        <authorList>
            <person name="Kono N."/>
            <person name="Arakawa K."/>
        </authorList>
    </citation>
    <scope>NUCLEOTIDE SEQUENCE [LARGE SCALE GENOMIC DNA]</scope>
</reference>
<dbReference type="AlphaFoldDB" id="A0AAV4TVV4"/>
<organism evidence="1 2">
    <name type="scientific">Caerostris darwini</name>
    <dbReference type="NCBI Taxonomy" id="1538125"/>
    <lineage>
        <taxon>Eukaryota</taxon>
        <taxon>Metazoa</taxon>
        <taxon>Ecdysozoa</taxon>
        <taxon>Arthropoda</taxon>
        <taxon>Chelicerata</taxon>
        <taxon>Arachnida</taxon>
        <taxon>Araneae</taxon>
        <taxon>Araneomorphae</taxon>
        <taxon>Entelegynae</taxon>
        <taxon>Araneoidea</taxon>
        <taxon>Araneidae</taxon>
        <taxon>Caerostris</taxon>
    </lineage>
</organism>
<sequence length="184" mass="21133">MEGAFTERPWSPVSPRSGDKVFMTDALQRPKSFQLPLKGKLFDFGEIELYGRAPSEGEKERMAPSLLPNRQVALATRQPPASVLDKTSDEETQLKTAVDTEKWMSHGVDLGYKKPDDVRHAHQTVLNLEEEIKRLQQTDCKNLSFKMIPKPFFIYNRKNSLLLPSIPYENSQRLDLLLNVEKLY</sequence>
<protein>
    <submittedName>
        <fullName evidence="1">Uncharacterized protein</fullName>
    </submittedName>
</protein>
<comment type="caution">
    <text evidence="1">The sequence shown here is derived from an EMBL/GenBank/DDBJ whole genome shotgun (WGS) entry which is preliminary data.</text>
</comment>
<dbReference type="EMBL" id="BPLQ01010332">
    <property type="protein sequence ID" value="GIY50009.1"/>
    <property type="molecule type" value="Genomic_DNA"/>
</dbReference>
<evidence type="ECO:0000313" key="1">
    <source>
        <dbReference type="EMBL" id="GIY50009.1"/>
    </source>
</evidence>
<gene>
    <name evidence="1" type="ORF">CDAR_377771</name>
</gene>
<proteinExistence type="predicted"/>
<name>A0AAV4TVV4_9ARAC</name>
<accession>A0AAV4TVV4</accession>
<evidence type="ECO:0000313" key="2">
    <source>
        <dbReference type="Proteomes" id="UP001054837"/>
    </source>
</evidence>
<keyword evidence="2" id="KW-1185">Reference proteome</keyword>